<keyword evidence="2" id="KW-0732">Signal</keyword>
<dbReference type="InterPro" id="IPR049117">
    <property type="entry name" value="pulA_all-beta"/>
</dbReference>
<comment type="caution">
    <text evidence="11">The sequence shown here is derived from an EMBL/GenBank/DDBJ whole genome shotgun (WGS) entry which is preliminary data.</text>
</comment>
<dbReference type="Pfam" id="PF21653">
    <property type="entry name" value="pulA_all-beta"/>
    <property type="match status" value="1"/>
</dbReference>
<gene>
    <name evidence="11" type="ORF">AF332_11085</name>
</gene>
<evidence type="ECO:0000259" key="10">
    <source>
        <dbReference type="SMART" id="SM00642"/>
    </source>
</evidence>
<protein>
    <recommendedName>
        <fullName evidence="7">pullulanase</fullName>
        <ecNumber evidence="7">3.2.1.41</ecNumber>
    </recommendedName>
    <alternativeName>
        <fullName evidence="8">Alpha-dextrin endo-1,6-alpha-glucosidase</fullName>
    </alternativeName>
    <alternativeName>
        <fullName evidence="9">Pullulan 6-glucanohydrolase</fullName>
    </alternativeName>
</protein>
<dbReference type="EMBL" id="LGUF01000007">
    <property type="protein sequence ID" value="KON87314.1"/>
    <property type="molecule type" value="Genomic_DNA"/>
</dbReference>
<dbReference type="SUPFAM" id="SSF51445">
    <property type="entry name" value="(Trans)glycosidases"/>
    <property type="match status" value="1"/>
</dbReference>
<dbReference type="Pfam" id="PF00128">
    <property type="entry name" value="Alpha-amylase"/>
    <property type="match status" value="1"/>
</dbReference>
<dbReference type="Pfam" id="PF02922">
    <property type="entry name" value="CBM_48"/>
    <property type="match status" value="1"/>
</dbReference>
<evidence type="ECO:0000256" key="6">
    <source>
        <dbReference type="ARBA" id="ARBA00023965"/>
    </source>
</evidence>
<name>A0A0M0GBU3_SPOGL</name>
<dbReference type="SMART" id="SM00642">
    <property type="entry name" value="Aamy"/>
    <property type="match status" value="1"/>
</dbReference>
<evidence type="ECO:0000256" key="2">
    <source>
        <dbReference type="ARBA" id="ARBA00022729"/>
    </source>
</evidence>
<dbReference type="CDD" id="cd11341">
    <property type="entry name" value="AmyAc_Pullulanase_LD-like"/>
    <property type="match status" value="1"/>
</dbReference>
<evidence type="ECO:0000256" key="8">
    <source>
        <dbReference type="ARBA" id="ARBA00029618"/>
    </source>
</evidence>
<feature type="domain" description="Glycosyl hydrolase family 13 catalytic" evidence="10">
    <location>
        <begin position="518"/>
        <end position="887"/>
    </location>
</feature>
<dbReference type="Gene3D" id="2.60.40.1110">
    <property type="match status" value="2"/>
</dbReference>
<dbReference type="SUPFAM" id="SSF81296">
    <property type="entry name" value="E set domains"/>
    <property type="match status" value="1"/>
</dbReference>
<dbReference type="InterPro" id="IPR013784">
    <property type="entry name" value="Carb-bd-like_fold"/>
</dbReference>
<dbReference type="Gene3D" id="2.60.40.2320">
    <property type="match status" value="1"/>
</dbReference>
<dbReference type="GO" id="GO:0005975">
    <property type="term" value="P:carbohydrate metabolic process"/>
    <property type="evidence" value="ECO:0007669"/>
    <property type="project" value="InterPro"/>
</dbReference>
<dbReference type="CDD" id="cd10315">
    <property type="entry name" value="CBM41_pullulanase"/>
    <property type="match status" value="2"/>
</dbReference>
<dbReference type="InterPro" id="IPR013780">
    <property type="entry name" value="Glyco_hydro_b"/>
</dbReference>
<evidence type="ECO:0000256" key="5">
    <source>
        <dbReference type="ARBA" id="ARBA00023295"/>
    </source>
</evidence>
<dbReference type="InterPro" id="IPR011840">
    <property type="entry name" value="PulA_typeI"/>
</dbReference>
<comment type="catalytic activity">
    <reaction evidence="6">
        <text>Hydrolysis of (1-&gt;6)-alpha-D-glucosidic linkages in pullulan, amylopectin and glycogen, and in the alpha- and beta-limit dextrins of amylopectin and glycogen.</text>
        <dbReference type="EC" id="3.2.1.41"/>
    </reaction>
</comment>
<dbReference type="InterPro" id="IPR006047">
    <property type="entry name" value="GH13_cat_dom"/>
</dbReference>
<dbReference type="SUPFAM" id="SSF49452">
    <property type="entry name" value="Starch-binding domain-like"/>
    <property type="match status" value="2"/>
</dbReference>
<dbReference type="PANTHER" id="PTHR43002">
    <property type="entry name" value="GLYCOGEN DEBRANCHING ENZYME"/>
    <property type="match status" value="1"/>
</dbReference>
<dbReference type="PATRIC" id="fig|1459.3.peg.2369"/>
<evidence type="ECO:0000313" key="11">
    <source>
        <dbReference type="EMBL" id="KON87314.1"/>
    </source>
</evidence>
<dbReference type="Gene3D" id="2.60.40.10">
    <property type="entry name" value="Immunoglobulins"/>
    <property type="match status" value="1"/>
</dbReference>
<evidence type="ECO:0000256" key="1">
    <source>
        <dbReference type="ARBA" id="ARBA00008061"/>
    </source>
</evidence>
<dbReference type="CDD" id="cd02860">
    <property type="entry name" value="E_set_Pullulanase"/>
    <property type="match status" value="1"/>
</dbReference>
<accession>A0A0M0GBU3</accession>
<keyword evidence="4" id="KW-0106">Calcium</keyword>
<comment type="similarity">
    <text evidence="1">Belongs to the glycosyl hydrolase 13 family.</text>
</comment>
<dbReference type="Pfam" id="PF03714">
    <property type="entry name" value="PUD"/>
    <property type="match status" value="2"/>
</dbReference>
<dbReference type="Gene3D" id="3.20.20.80">
    <property type="entry name" value="Glycosidases"/>
    <property type="match status" value="1"/>
</dbReference>
<dbReference type="InterPro" id="IPR017853">
    <property type="entry name" value="GH"/>
</dbReference>
<dbReference type="SMR" id="A0A0M0GBU3"/>
<dbReference type="GO" id="GO:0051060">
    <property type="term" value="F:pullulanase activity"/>
    <property type="evidence" value="ECO:0007669"/>
    <property type="project" value="UniProtKB-EC"/>
</dbReference>
<organism evidence="11 12">
    <name type="scientific">Sporosarcina globispora</name>
    <name type="common">Bacillus globisporus</name>
    <dbReference type="NCBI Taxonomy" id="1459"/>
    <lineage>
        <taxon>Bacteria</taxon>
        <taxon>Bacillati</taxon>
        <taxon>Bacillota</taxon>
        <taxon>Bacilli</taxon>
        <taxon>Bacillales</taxon>
        <taxon>Caryophanaceae</taxon>
        <taxon>Sporosarcina</taxon>
    </lineage>
</organism>
<dbReference type="Proteomes" id="UP000037109">
    <property type="component" value="Unassembled WGS sequence"/>
</dbReference>
<dbReference type="InterPro" id="IPR014756">
    <property type="entry name" value="Ig_E-set"/>
</dbReference>
<dbReference type="InterPro" id="IPR004193">
    <property type="entry name" value="Glyco_hydro_13_N"/>
</dbReference>
<proteinExistence type="inferred from homology"/>
<evidence type="ECO:0000256" key="7">
    <source>
        <dbReference type="ARBA" id="ARBA00024062"/>
    </source>
</evidence>
<evidence type="ECO:0000313" key="12">
    <source>
        <dbReference type="Proteomes" id="UP000037109"/>
    </source>
</evidence>
<dbReference type="STRING" id="1459.AF332_11085"/>
<dbReference type="GO" id="GO:0030246">
    <property type="term" value="F:carbohydrate binding"/>
    <property type="evidence" value="ECO:0007669"/>
    <property type="project" value="InterPro"/>
</dbReference>
<keyword evidence="12" id="KW-1185">Reference proteome</keyword>
<dbReference type="OrthoDB" id="9761875at2"/>
<dbReference type="InterPro" id="IPR013783">
    <property type="entry name" value="Ig-like_fold"/>
</dbReference>
<evidence type="ECO:0000256" key="3">
    <source>
        <dbReference type="ARBA" id="ARBA00022801"/>
    </source>
</evidence>
<dbReference type="AlphaFoldDB" id="A0A0M0GBU3"/>
<keyword evidence="3" id="KW-0378">Hydrolase</keyword>
<dbReference type="Gene3D" id="2.60.40.1180">
    <property type="entry name" value="Golgi alpha-mannosidase II"/>
    <property type="match status" value="1"/>
</dbReference>
<keyword evidence="5" id="KW-0326">Glycosidase</keyword>
<dbReference type="NCBIfam" id="TIGR02104">
    <property type="entry name" value="pulA_typeI"/>
    <property type="match status" value="1"/>
</dbReference>
<evidence type="ECO:0000256" key="4">
    <source>
        <dbReference type="ARBA" id="ARBA00022837"/>
    </source>
</evidence>
<dbReference type="InterPro" id="IPR005323">
    <property type="entry name" value="CBM41_pullulanase"/>
</dbReference>
<reference evidence="12" key="1">
    <citation type="submission" date="2015-07" db="EMBL/GenBank/DDBJ databases">
        <title>Fjat-10036 dsm4.</title>
        <authorList>
            <person name="Liu B."/>
            <person name="Wang J."/>
            <person name="Zhu Y."/>
            <person name="Liu G."/>
            <person name="Chen Q."/>
            <person name="Chen Z."/>
            <person name="Lan J."/>
            <person name="Che J."/>
            <person name="Ge C."/>
            <person name="Shi H."/>
            <person name="Pan Z."/>
            <person name="Liu X."/>
        </authorList>
    </citation>
    <scope>NUCLEOTIDE SEQUENCE [LARGE SCALE GENOMIC DNA]</scope>
    <source>
        <strain evidence="12">DSM 4</strain>
    </source>
</reference>
<evidence type="ECO:0000256" key="9">
    <source>
        <dbReference type="ARBA" id="ARBA00031076"/>
    </source>
</evidence>
<sequence>MKEFLNNFEGGVRLKGYKQYIFLAIALIMAASNLLSPFMQTIASAEEARQEAGQNTAVTIHYQPAEGNTKDWNLWVWPKDGEGQVFEFTGEDEFGLTAEVVLPGIHNKVGFIVRTESWEKDGGDRFIDVQSGNDEVWVKAGDENTYTSPPDGEYRDFPVFENVKVKLHYFRYDGNYEGWNLWTWPEGKDGKRVDFTGDDDFGKVAEFELENPEGMKKAGFIVRKSVEGNDWAGKEFGDRFITKFDEDGDAEVWIVQGTERIYYNPAYIDKDPKIVNASMDSFNQITLETNVPFQWRNWESFIEIDNADIKEVVPYDGNEEKDFTNKVRVITENKLDFMQSYRISADSFGEAEVKIGNIVRSKEFDDAFYYDGKLGNQYMKKQTSFRLWAPTASEASLVIYGSWDDQTAEELPLKRGEKGTWSTVLTGNQNGLIYNYKVKIGGEWTEATDPYVRAVTVNGDRGVVMDLDSTDPKKWSKHKPKLKNPEDSIIYEVHVRDLSIHEDSGIKHKGKFLGAAEKNTLNSEGAKTGLNHIKDLGVTHVQFLPIYDYRTVDETKLDEPQYNWGYDPKNYNVPEGSYSTDPYDPAARITELKTMIQEYHNEQLRVVMDVVYNHVFAVNESSFNKLVPGYYFRYNEDGTLANGTGVGNDTASERKMVQKFIVDSVSYWAEEYNLDGFRFDLMGIHDTETMNKVRKALDKIDPTIIIIGEGWDLNTPLAAERKANQKNAEDMPGIGHFNDGIRDGLKGSVFDELEKGFVNGRQGMEDFVQQGIAAGLDYPGTMATYKDPEQAVTYVEAHDNHTLWDKLEMTNPDATEESRKKMHKLASSIVLTSQGVSFVHAGQEFMRTKYGDHNSYKSPDSVNQLDWDRRTEFSREVDYFKGMIKLRKHYKSFRMTTAEDIQSNLEFIEAPGNTVAYRLDAKGLKDKAKEIVVIHNANSKPAVITLSGKGPWHLLADGKQAGIRTLKIYRSKTIEVPAQTSFILKR</sequence>
<dbReference type="EC" id="3.2.1.41" evidence="7"/>